<dbReference type="InParanoid" id="E6W6K2"/>
<dbReference type="InterPro" id="IPR019935">
    <property type="entry name" value="CHP03546"/>
</dbReference>
<dbReference type="Proteomes" id="UP000002572">
    <property type="component" value="Chromosome"/>
</dbReference>
<dbReference type="NCBIfam" id="TIGR03546">
    <property type="entry name" value="TIGR03546 family protein"/>
    <property type="match status" value="1"/>
</dbReference>
<keyword evidence="2" id="KW-0812">Transmembrane</keyword>
<feature type="transmembrane region" description="Helical" evidence="2">
    <location>
        <begin position="172"/>
        <end position="193"/>
    </location>
</feature>
<proteinExistence type="predicted"/>
<dbReference type="AlphaFoldDB" id="E6W6K2"/>
<keyword evidence="2" id="KW-0472">Membrane</keyword>
<evidence type="ECO:0000313" key="4">
    <source>
        <dbReference type="Proteomes" id="UP000002572"/>
    </source>
</evidence>
<dbReference type="RefSeq" id="WP_013504891.1">
    <property type="nucleotide sequence ID" value="NC_014836.1"/>
</dbReference>
<dbReference type="HOGENOM" id="CLU_375487_0_0_0"/>
<dbReference type="EMBL" id="CP002432">
    <property type="protein sequence ID" value="ADU65002.1"/>
    <property type="molecule type" value="Genomic_DNA"/>
</dbReference>
<dbReference type="InterPro" id="IPR019934">
    <property type="entry name" value="CHP03545"/>
</dbReference>
<feature type="transmembrane region" description="Helical" evidence="2">
    <location>
        <begin position="21"/>
        <end position="39"/>
    </location>
</feature>
<keyword evidence="1" id="KW-0175">Coiled coil</keyword>
<dbReference type="NCBIfam" id="TIGR03545">
    <property type="entry name" value="TIGR03545 family protein"/>
    <property type="match status" value="1"/>
</dbReference>
<feature type="transmembrane region" description="Helical" evidence="2">
    <location>
        <begin position="45"/>
        <end position="72"/>
    </location>
</feature>
<protein>
    <recommendedName>
        <fullName evidence="5">TIGR03545 family protein</fullName>
    </recommendedName>
</protein>
<sequence>MFEILGRALAAFNSKARPWQISLAVALALIPGLSPFFTLHNLFVFFLAFFLNINIGVFFVAVAVFSGIAYLLDPLMEMAGYSILTLPALEATWTAWYNNPWMGLTRFNNSLVIGSLALAMALFLPAWLIFHAIVKLYRGPISRFTEKVPVVRLFLAYDTSFDQLKKPLPIRWIGALVYVVIIGGISLFILVFMDPLVKKGLEIGLSRAAGASVEIDSLDTSLNPLALEIRGLQVPDKTDAMRNLAQAERIALRIDSGHLLQRRFLLDEVVASGVALDQPRQSPARILEPAPKPPATEPSAAQTFVADVSQRLPEPRDVVRQETLHTRTEGQRIEQRLEEIENKWQDLPLGRPDMQPYQERFRELEQQARTIRSESELRQLLEEARTLQREMRVEVDQYEALLRDLARDRDEARQLIRALQALPGDDFDALREKYSFDADGAFELAGTLLGEDVQENLENLREWYYRLSPYVEKLRQRSAQREEQAGSKPSRGEGRIVHFTLYDPKPGWLIANAALDITTGSGNQFAGRLQGMTDNQRVTGRPMEAFLQSSRVSGYDSLRIDWVSERRQAEPLDTLNITLRGYEKSGSRVDRLFMSPSRLQTDMRIDITSGGTLSGRGVLHFLDARLGLENPGNELERIIHRTLDSVSQFDVDMRLSGRFTSPRVSLSTDLDRQLSNRFRAELDEQRRLFEQRLKAELEQLATEMIRNSGISEKELEELQAVLRGDISTLQALEQRVGTDLSEKALKARLDAELQRLSDEQRRQLEEEKKKLEQELRDQIRDEGQRLLRGLQR</sequence>
<evidence type="ECO:0000313" key="3">
    <source>
        <dbReference type="EMBL" id="ADU65002.1"/>
    </source>
</evidence>
<evidence type="ECO:0008006" key="5">
    <source>
        <dbReference type="Google" id="ProtNLM"/>
    </source>
</evidence>
<keyword evidence="4" id="KW-1185">Reference proteome</keyword>
<dbReference type="eggNOG" id="COG1196">
    <property type="taxonomic scope" value="Bacteria"/>
</dbReference>
<evidence type="ECO:0000256" key="2">
    <source>
        <dbReference type="SAM" id="Phobius"/>
    </source>
</evidence>
<name>E6W6K2_DESIS</name>
<keyword evidence="2" id="KW-1133">Transmembrane helix</keyword>
<feature type="transmembrane region" description="Helical" evidence="2">
    <location>
        <begin position="110"/>
        <end position="134"/>
    </location>
</feature>
<accession>E6W6K2</accession>
<feature type="coiled-coil region" evidence="1">
    <location>
        <begin position="679"/>
        <end position="781"/>
    </location>
</feature>
<gene>
    <name evidence="3" type="ordered locus">Selin_0246</name>
</gene>
<evidence type="ECO:0000256" key="1">
    <source>
        <dbReference type="SAM" id="Coils"/>
    </source>
</evidence>
<organism evidence="3 4">
    <name type="scientific">Desulfurispirillum indicum (strain ATCC BAA-1389 / DSM 22839 / S5)</name>
    <dbReference type="NCBI Taxonomy" id="653733"/>
    <lineage>
        <taxon>Bacteria</taxon>
        <taxon>Pseudomonadati</taxon>
        <taxon>Chrysiogenota</taxon>
        <taxon>Chrysiogenia</taxon>
        <taxon>Chrysiogenales</taxon>
        <taxon>Chrysiogenaceae</taxon>
        <taxon>Desulfurispirillum</taxon>
    </lineage>
</organism>
<dbReference type="KEGG" id="din:Selin_0246"/>
<dbReference type="OrthoDB" id="5752177at2"/>
<feature type="coiled-coil region" evidence="1">
    <location>
        <begin position="370"/>
        <end position="422"/>
    </location>
</feature>
<dbReference type="STRING" id="653733.Selin_0246"/>
<reference evidence="3 4" key="1">
    <citation type="submission" date="2010-12" db="EMBL/GenBank/DDBJ databases">
        <title>Complete sequence of Desulfurispirillum indicum S5.</title>
        <authorList>
            <consortium name="US DOE Joint Genome Institute"/>
            <person name="Lucas S."/>
            <person name="Copeland A."/>
            <person name="Lapidus A."/>
            <person name="Cheng J.-F."/>
            <person name="Goodwin L."/>
            <person name="Pitluck S."/>
            <person name="Chertkov O."/>
            <person name="Held B."/>
            <person name="Detter J.C."/>
            <person name="Han C."/>
            <person name="Tapia R."/>
            <person name="Land M."/>
            <person name="Hauser L."/>
            <person name="Kyrpides N."/>
            <person name="Ivanova N."/>
            <person name="Mikhailova N."/>
            <person name="Haggblom M."/>
            <person name="Rauschenbach I."/>
            <person name="Bini E."/>
            <person name="Woyke T."/>
        </authorList>
    </citation>
    <scope>NUCLEOTIDE SEQUENCE [LARGE SCALE GENOMIC DNA]</scope>
    <source>
        <strain evidence="4">ATCC BAA-1389 / DSM 22839 / S5</strain>
    </source>
</reference>
<feature type="transmembrane region" description="Helical" evidence="2">
    <location>
        <begin position="79"/>
        <end position="98"/>
    </location>
</feature>